<reference evidence="1" key="1">
    <citation type="submission" date="2022-03" db="EMBL/GenBank/DDBJ databases">
        <title>The complete genome sequence of a Methyloterrigena soli.</title>
        <authorList>
            <person name="Zi Z."/>
        </authorList>
    </citation>
    <scope>NUCLEOTIDE SEQUENCE</scope>
    <source>
        <strain evidence="1">M48</strain>
    </source>
</reference>
<dbReference type="RefSeq" id="WP_281735942.1">
    <property type="nucleotide sequence ID" value="NZ_JAKETQ010000001.1"/>
</dbReference>
<name>A0AA41UBE5_9HYPH</name>
<dbReference type="Gene3D" id="3.40.50.300">
    <property type="entry name" value="P-loop containing nucleotide triphosphate hydrolases"/>
    <property type="match status" value="1"/>
</dbReference>
<dbReference type="PANTHER" id="PTHR37816">
    <property type="entry name" value="YALI0E33011P"/>
    <property type="match status" value="1"/>
</dbReference>
<dbReference type="InterPro" id="IPR052922">
    <property type="entry name" value="Cytidylate_Kinase-2"/>
</dbReference>
<evidence type="ECO:0000313" key="1">
    <source>
        <dbReference type="EMBL" id="MCI0127423.1"/>
    </source>
</evidence>
<comment type="caution">
    <text evidence="1">The sequence shown here is derived from an EMBL/GenBank/DDBJ whole genome shotgun (WGS) entry which is preliminary data.</text>
</comment>
<evidence type="ECO:0000313" key="2">
    <source>
        <dbReference type="Proteomes" id="UP001156140"/>
    </source>
</evidence>
<dbReference type="PANTHER" id="PTHR37816:SF1">
    <property type="entry name" value="TOXIN"/>
    <property type="match status" value="1"/>
</dbReference>
<organism evidence="1 2">
    <name type="scientific">Paradevosia shaoguanensis</name>
    <dbReference type="NCBI Taxonomy" id="1335043"/>
    <lineage>
        <taxon>Bacteria</taxon>
        <taxon>Pseudomonadati</taxon>
        <taxon>Pseudomonadota</taxon>
        <taxon>Alphaproteobacteria</taxon>
        <taxon>Hyphomicrobiales</taxon>
        <taxon>Devosiaceae</taxon>
        <taxon>Paradevosia</taxon>
    </lineage>
</organism>
<dbReference type="EMBL" id="JALAZD010000001">
    <property type="protein sequence ID" value="MCI0127423.1"/>
    <property type="molecule type" value="Genomic_DNA"/>
</dbReference>
<sequence length="183" mass="20854">MNDPLPLAALGRRICILGPSSNGKSTLATAIGRKLGIPAIHLDLFFHLPNTDWEQRPKEEFYALHDAAIEGDNWVMDGNYSSAMPRRFARATGVILVRAPRLANLMRYFNRTLFQTKRFGALEGNKDSVKWEMIHWLLFVQSRNYGKYDAMLAEAGLPVLRMNSMAEINRYYRAWGLTRPIAP</sequence>
<accession>A0AA41UBE5</accession>
<protein>
    <submittedName>
        <fullName evidence="1">AAA family ATPase</fullName>
    </submittedName>
</protein>
<dbReference type="AlphaFoldDB" id="A0AA41UBE5"/>
<proteinExistence type="predicted"/>
<dbReference type="InterPro" id="IPR027417">
    <property type="entry name" value="P-loop_NTPase"/>
</dbReference>
<dbReference type="Proteomes" id="UP001156140">
    <property type="component" value="Unassembled WGS sequence"/>
</dbReference>
<gene>
    <name evidence="1" type="ORF">ML536_11355</name>
</gene>
<dbReference type="SUPFAM" id="SSF52540">
    <property type="entry name" value="P-loop containing nucleoside triphosphate hydrolases"/>
    <property type="match status" value="1"/>
</dbReference>
<keyword evidence="2" id="KW-1185">Reference proteome</keyword>